<dbReference type="Proteomes" id="UP000663419">
    <property type="component" value="Chromosome 5"/>
</dbReference>
<reference evidence="2" key="1">
    <citation type="submission" date="2021-01" db="EMBL/GenBank/DDBJ databases">
        <title>Chromosome-level genome assembly of a human fungal pathogen reveals clustering of transcriptionally co-regulated genes.</title>
        <authorList>
            <person name="Voorhies M."/>
            <person name="Cohen S."/>
            <person name="Shea T.P."/>
            <person name="Petrus S."/>
            <person name="Munoz J.F."/>
            <person name="Poplawski S."/>
            <person name="Goldman W.E."/>
            <person name="Michael T."/>
            <person name="Cuomo C.A."/>
            <person name="Sil A."/>
            <person name="Beyhan S."/>
        </authorList>
    </citation>
    <scope>NUCLEOTIDE SEQUENCE</scope>
    <source>
        <strain evidence="2">H88</strain>
    </source>
</reference>
<dbReference type="EMBL" id="CP069106">
    <property type="protein sequence ID" value="QSS56932.1"/>
    <property type="molecule type" value="Genomic_DNA"/>
</dbReference>
<sequence length="106" mass="12401">MHIPDRAQEPRKRNNILGPSPTYPNTQSNLLRPGHAPQIPKTQHIPNPLRPRKQHAQSINPTPPPARRWQPPLQRLQVILIHFPLRLHRRDLKPKLDLKLPPLLKR</sequence>
<evidence type="ECO:0000313" key="3">
    <source>
        <dbReference type="Proteomes" id="UP000663419"/>
    </source>
</evidence>
<evidence type="ECO:0000256" key="1">
    <source>
        <dbReference type="SAM" id="MobiDB-lite"/>
    </source>
</evidence>
<dbReference type="AlphaFoldDB" id="A0A8A1LXN9"/>
<proteinExistence type="predicted"/>
<name>A0A8A1LXN9_AJEC8</name>
<feature type="compositionally biased region" description="Basic and acidic residues" evidence="1">
    <location>
        <begin position="1"/>
        <end position="12"/>
    </location>
</feature>
<protein>
    <submittedName>
        <fullName evidence="2">Uncharacterized protein</fullName>
    </submittedName>
</protein>
<gene>
    <name evidence="2" type="ORF">I7I53_05293</name>
</gene>
<organism evidence="2 3">
    <name type="scientific">Ajellomyces capsulatus (strain H88)</name>
    <name type="common">Darling's disease fungus</name>
    <name type="synonym">Histoplasma capsulatum</name>
    <dbReference type="NCBI Taxonomy" id="544711"/>
    <lineage>
        <taxon>Eukaryota</taxon>
        <taxon>Fungi</taxon>
        <taxon>Dikarya</taxon>
        <taxon>Ascomycota</taxon>
        <taxon>Pezizomycotina</taxon>
        <taxon>Eurotiomycetes</taxon>
        <taxon>Eurotiomycetidae</taxon>
        <taxon>Onygenales</taxon>
        <taxon>Ajellomycetaceae</taxon>
        <taxon>Histoplasma</taxon>
    </lineage>
</organism>
<dbReference type="VEuPathDB" id="FungiDB:I7I53_05293"/>
<accession>A0A8A1LXN9</accession>
<evidence type="ECO:0000313" key="2">
    <source>
        <dbReference type="EMBL" id="QSS56932.1"/>
    </source>
</evidence>
<feature type="region of interest" description="Disordered" evidence="1">
    <location>
        <begin position="1"/>
        <end position="71"/>
    </location>
</feature>